<evidence type="ECO:0000313" key="2">
    <source>
        <dbReference type="Proteomes" id="UP001187192"/>
    </source>
</evidence>
<accession>A0AA88CUM6</accession>
<dbReference type="AlphaFoldDB" id="A0AA88CUM6"/>
<gene>
    <name evidence="1" type="ORF">TIFTF001_049774</name>
</gene>
<dbReference type="EMBL" id="BTGU01007424">
    <property type="protein sequence ID" value="GMN32455.1"/>
    <property type="molecule type" value="Genomic_DNA"/>
</dbReference>
<keyword evidence="2" id="KW-1185">Reference proteome</keyword>
<reference evidence="1" key="1">
    <citation type="submission" date="2023-07" db="EMBL/GenBank/DDBJ databases">
        <title>draft genome sequence of fig (Ficus carica).</title>
        <authorList>
            <person name="Takahashi T."/>
            <person name="Nishimura K."/>
        </authorList>
    </citation>
    <scope>NUCLEOTIDE SEQUENCE</scope>
</reference>
<protein>
    <submittedName>
        <fullName evidence="1">Uncharacterized protein</fullName>
    </submittedName>
</protein>
<dbReference type="Proteomes" id="UP001187192">
    <property type="component" value="Unassembled WGS sequence"/>
</dbReference>
<name>A0AA88CUM6_FICCA</name>
<sequence>MSKHLALLTWLARALTTHHLRTGHHEHWTPHASSLGLVSKHIVLLAWLARSSLVQHLMAGHHKGEAPHASSLDESTPSFAYLAI</sequence>
<comment type="caution">
    <text evidence="1">The sequence shown here is derived from an EMBL/GenBank/DDBJ whole genome shotgun (WGS) entry which is preliminary data.</text>
</comment>
<evidence type="ECO:0000313" key="1">
    <source>
        <dbReference type="EMBL" id="GMN32455.1"/>
    </source>
</evidence>
<proteinExistence type="predicted"/>
<organism evidence="1 2">
    <name type="scientific">Ficus carica</name>
    <name type="common">Common fig</name>
    <dbReference type="NCBI Taxonomy" id="3494"/>
    <lineage>
        <taxon>Eukaryota</taxon>
        <taxon>Viridiplantae</taxon>
        <taxon>Streptophyta</taxon>
        <taxon>Embryophyta</taxon>
        <taxon>Tracheophyta</taxon>
        <taxon>Spermatophyta</taxon>
        <taxon>Magnoliopsida</taxon>
        <taxon>eudicotyledons</taxon>
        <taxon>Gunneridae</taxon>
        <taxon>Pentapetalae</taxon>
        <taxon>rosids</taxon>
        <taxon>fabids</taxon>
        <taxon>Rosales</taxon>
        <taxon>Moraceae</taxon>
        <taxon>Ficeae</taxon>
        <taxon>Ficus</taxon>
    </lineage>
</organism>